<organism evidence="2 3">
    <name type="scientific">Sporosarcina quadrami</name>
    <dbReference type="NCBI Taxonomy" id="2762234"/>
    <lineage>
        <taxon>Bacteria</taxon>
        <taxon>Bacillati</taxon>
        <taxon>Bacillota</taxon>
        <taxon>Bacilli</taxon>
        <taxon>Bacillales</taxon>
        <taxon>Caryophanaceae</taxon>
        <taxon>Sporosarcina</taxon>
    </lineage>
</organism>
<evidence type="ECO:0000313" key="3">
    <source>
        <dbReference type="Proteomes" id="UP000626786"/>
    </source>
</evidence>
<evidence type="ECO:0000313" key="2">
    <source>
        <dbReference type="EMBL" id="MBD7983996.1"/>
    </source>
</evidence>
<proteinExistence type="predicted"/>
<gene>
    <name evidence="2" type="ORF">H9649_05350</name>
</gene>
<evidence type="ECO:0000256" key="1">
    <source>
        <dbReference type="SAM" id="SignalP"/>
    </source>
</evidence>
<dbReference type="EMBL" id="JACSQN010000004">
    <property type="protein sequence ID" value="MBD7983996.1"/>
    <property type="molecule type" value="Genomic_DNA"/>
</dbReference>
<sequence>MKKNILMISVLTMLMLLTGCVDSMNPSQPASNGNPTPKDYLKDGNADIFLLDGIVYSNVENVEWVLELEYTIGEEIVEITKQSDKPQEFENGTSNKLPIGTKVYRTDTPVYIAIVDGKEIRYLGMYEG</sequence>
<dbReference type="PROSITE" id="PS51257">
    <property type="entry name" value="PROKAR_LIPOPROTEIN"/>
    <property type="match status" value="1"/>
</dbReference>
<name>A0ABR8U7I1_9BACL</name>
<protein>
    <recommendedName>
        <fullName evidence="4">DUF3221 domain-containing protein</fullName>
    </recommendedName>
</protein>
<keyword evidence="3" id="KW-1185">Reference proteome</keyword>
<reference evidence="2 3" key="1">
    <citation type="submission" date="2020-08" db="EMBL/GenBank/DDBJ databases">
        <title>A Genomic Blueprint of the Chicken Gut Microbiome.</title>
        <authorList>
            <person name="Gilroy R."/>
            <person name="Ravi A."/>
            <person name="Getino M."/>
            <person name="Pursley I."/>
            <person name="Horton D.L."/>
            <person name="Alikhan N.-F."/>
            <person name="Baker D."/>
            <person name="Gharbi K."/>
            <person name="Hall N."/>
            <person name="Watson M."/>
            <person name="Adriaenssens E.M."/>
            <person name="Foster-Nyarko E."/>
            <person name="Jarju S."/>
            <person name="Secka A."/>
            <person name="Antonio M."/>
            <person name="Oren A."/>
            <person name="Chaudhuri R."/>
            <person name="La Ragione R.M."/>
            <person name="Hildebrand F."/>
            <person name="Pallen M.J."/>
        </authorList>
    </citation>
    <scope>NUCLEOTIDE SEQUENCE [LARGE SCALE GENOMIC DNA]</scope>
    <source>
        <strain evidence="2 3">Sa2YVA2</strain>
    </source>
</reference>
<accession>A0ABR8U7I1</accession>
<feature type="chain" id="PRO_5045166335" description="DUF3221 domain-containing protein" evidence="1">
    <location>
        <begin position="24"/>
        <end position="128"/>
    </location>
</feature>
<dbReference type="Proteomes" id="UP000626786">
    <property type="component" value="Unassembled WGS sequence"/>
</dbReference>
<keyword evidence="1" id="KW-0732">Signal</keyword>
<dbReference type="RefSeq" id="WP_191693698.1">
    <property type="nucleotide sequence ID" value="NZ_JACSQN010000004.1"/>
</dbReference>
<comment type="caution">
    <text evidence="2">The sequence shown here is derived from an EMBL/GenBank/DDBJ whole genome shotgun (WGS) entry which is preliminary data.</text>
</comment>
<feature type="signal peptide" evidence="1">
    <location>
        <begin position="1"/>
        <end position="23"/>
    </location>
</feature>
<evidence type="ECO:0008006" key="4">
    <source>
        <dbReference type="Google" id="ProtNLM"/>
    </source>
</evidence>